<dbReference type="PANTHER" id="PTHR41244:SF1">
    <property type="entry name" value="GLYCOSYLTRANSFERASE"/>
    <property type="match status" value="1"/>
</dbReference>
<dbReference type="CDD" id="cd11579">
    <property type="entry name" value="Glyco_tran_WbsX"/>
    <property type="match status" value="1"/>
</dbReference>
<keyword evidence="3" id="KW-1185">Reference proteome</keyword>
<evidence type="ECO:0000313" key="3">
    <source>
        <dbReference type="Proteomes" id="UP000773614"/>
    </source>
</evidence>
<comment type="caution">
    <text evidence="2">The sequence shown here is derived from an EMBL/GenBank/DDBJ whole genome shotgun (WGS) entry which is preliminary data.</text>
</comment>
<dbReference type="PANTHER" id="PTHR41244">
    <property type="entry name" value="RHAMNAN SYNTHESIS F"/>
    <property type="match status" value="1"/>
</dbReference>
<dbReference type="InterPro" id="IPR032719">
    <property type="entry name" value="WbsX"/>
</dbReference>
<protein>
    <recommendedName>
        <fullName evidence="4">Glycosyl transferase family WbsX</fullName>
    </recommendedName>
</protein>
<accession>A0A964T336</accession>
<dbReference type="Gene3D" id="3.20.20.80">
    <property type="entry name" value="Glycosidases"/>
    <property type="match status" value="1"/>
</dbReference>
<dbReference type="EMBL" id="SPKJ01000009">
    <property type="protein sequence ID" value="MYZ47057.1"/>
    <property type="molecule type" value="Genomic_DNA"/>
</dbReference>
<evidence type="ECO:0008006" key="4">
    <source>
        <dbReference type="Google" id="ProtNLM"/>
    </source>
</evidence>
<feature type="region of interest" description="Disordered" evidence="1">
    <location>
        <begin position="721"/>
        <end position="757"/>
    </location>
</feature>
<evidence type="ECO:0000256" key="1">
    <source>
        <dbReference type="SAM" id="MobiDB-lite"/>
    </source>
</evidence>
<name>A0A964T336_9HYPH</name>
<dbReference type="Proteomes" id="UP000773614">
    <property type="component" value="Unassembled WGS sequence"/>
</dbReference>
<dbReference type="Pfam" id="PF14307">
    <property type="entry name" value="Glyco_tran_WbsX"/>
    <property type="match status" value="1"/>
</dbReference>
<reference evidence="2" key="1">
    <citation type="submission" date="2019-03" db="EMBL/GenBank/DDBJ databases">
        <title>Afifella sp. nov., isolated from activated sludge.</title>
        <authorList>
            <person name="Li Q."/>
            <person name="Liu Y."/>
        </authorList>
    </citation>
    <scope>NUCLEOTIDE SEQUENCE</scope>
    <source>
        <strain evidence="2">L72</strain>
    </source>
</reference>
<proteinExistence type="predicted"/>
<sequence length="757" mass="84289">MGSSRMPASFQGVGKRFVGLVRSAGAGWTSVVPLFRCPGQVTWPLELGITAGASGRLTLAFGRSGAPAAPISLAVRRAGETGRLSPDPTIGPDGRVTIDIPAFEADWGLLIEPADKTSASDPAAFTVAAFAFVADARHRPRRTGTAALIRASGLFDPSWYARHGRSFGSADEAFGHFYFIGRPEGLSPSFYFDPAWYLAINPDVSGAGQDPLVHFLNHGEREGRRPIPLFDPAWYRETYRLDGSDVSALRDYLDRLGSDPRNPCPEFDVAFYRATYPEVSQSGLDPLQHYALIGYRANYDPSAGFDTSSYVARYLDGSYEANPLVHYVLEGRRQGFLPLSADRGMAGEIAAFVQEGDGFEEFRPAAIAGEAPAKVIALYLPQFHAIPENDAWWGPGFTEWRNLARGAPRFRGHYQPRIPRDLGFYDLSDPAIIRRQTALAAAAGIHGFCFYYYWFNGRRLLERPLDLFAGDGAIDFPFCLMWANENWTRRWDGAEDELLIRQDYREEDDDAFVDCLAGYFNHPRYIRIGGRPLLSIYRADHVPDAAARIERWRKLWRERHGLNPLFLMAQSFRNLDPRPFGLDGALEFPPHKFVGRVRGIPHDKLDILDPGFASAVFPYERIVADALAEEAPPYPLVKTVSPSWDNDARRQGRGTMLHGSTPELFETWLTGAVEFARRNPLSGEPLVFVNAWNEWAEGAYLEPDVHFGSAYLNVVARTLSDRHPERSGAPGPAAGLDNRRAPPHIVEQGVGRWRATR</sequence>
<evidence type="ECO:0000313" key="2">
    <source>
        <dbReference type="EMBL" id="MYZ47057.1"/>
    </source>
</evidence>
<organism evidence="2 3">
    <name type="scientific">Propylenella binzhouense</name>
    <dbReference type="NCBI Taxonomy" id="2555902"/>
    <lineage>
        <taxon>Bacteria</taxon>
        <taxon>Pseudomonadati</taxon>
        <taxon>Pseudomonadota</taxon>
        <taxon>Alphaproteobacteria</taxon>
        <taxon>Hyphomicrobiales</taxon>
        <taxon>Propylenellaceae</taxon>
        <taxon>Propylenella</taxon>
    </lineage>
</organism>
<gene>
    <name evidence="2" type="ORF">E4O86_04945</name>
</gene>
<dbReference type="RefSeq" id="WP_205520708.1">
    <property type="nucleotide sequence ID" value="NZ_SPKJ01000009.1"/>
</dbReference>
<dbReference type="AlphaFoldDB" id="A0A964T336"/>